<keyword evidence="2" id="KW-0808">Transferase</keyword>
<dbReference type="CDD" id="cd02440">
    <property type="entry name" value="AdoMet_MTases"/>
    <property type="match status" value="1"/>
</dbReference>
<dbReference type="EMBL" id="DXCH01000046">
    <property type="protein sequence ID" value="HIZ06644.1"/>
    <property type="molecule type" value="Genomic_DNA"/>
</dbReference>
<dbReference type="GO" id="GO:0008168">
    <property type="term" value="F:methyltransferase activity"/>
    <property type="evidence" value="ECO:0007669"/>
    <property type="project" value="UniProtKB-KW"/>
</dbReference>
<name>A0A9D2D196_9FIRM</name>
<evidence type="ECO:0000313" key="2">
    <source>
        <dbReference type="EMBL" id="HIZ06644.1"/>
    </source>
</evidence>
<evidence type="ECO:0000259" key="1">
    <source>
        <dbReference type="Pfam" id="PF13679"/>
    </source>
</evidence>
<dbReference type="InterPro" id="IPR025714">
    <property type="entry name" value="Methyltranfer_dom"/>
</dbReference>
<comment type="caution">
    <text evidence="2">The sequence shown here is derived from an EMBL/GenBank/DDBJ whole genome shotgun (WGS) entry which is preliminary data.</text>
</comment>
<organism evidence="2 3">
    <name type="scientific">Candidatus Eubacterium avistercoris</name>
    <dbReference type="NCBI Taxonomy" id="2838567"/>
    <lineage>
        <taxon>Bacteria</taxon>
        <taxon>Bacillati</taxon>
        <taxon>Bacillota</taxon>
        <taxon>Clostridia</taxon>
        <taxon>Eubacteriales</taxon>
        <taxon>Eubacteriaceae</taxon>
        <taxon>Eubacterium</taxon>
    </lineage>
</organism>
<dbReference type="Gene3D" id="3.40.50.150">
    <property type="entry name" value="Vaccinia Virus protein VP39"/>
    <property type="match status" value="1"/>
</dbReference>
<protein>
    <submittedName>
        <fullName evidence="2">SAM-dependent methyltransferase</fullName>
    </submittedName>
</protein>
<reference evidence="2" key="2">
    <citation type="submission" date="2021-04" db="EMBL/GenBank/DDBJ databases">
        <authorList>
            <person name="Gilroy R."/>
        </authorList>
    </citation>
    <scope>NUCLEOTIDE SEQUENCE</scope>
    <source>
        <strain evidence="2">CHK192-9172</strain>
    </source>
</reference>
<proteinExistence type="predicted"/>
<dbReference type="SUPFAM" id="SSF53335">
    <property type="entry name" value="S-adenosyl-L-methionine-dependent methyltransferases"/>
    <property type="match status" value="1"/>
</dbReference>
<dbReference type="PANTHER" id="PTHR13369">
    <property type="match status" value="1"/>
</dbReference>
<dbReference type="PANTHER" id="PTHR13369:SF3">
    <property type="entry name" value="METHYLTRANSFERASE DOMAIN-CONTAINING PROTEIN"/>
    <property type="match status" value="1"/>
</dbReference>
<evidence type="ECO:0000313" key="3">
    <source>
        <dbReference type="Proteomes" id="UP000824024"/>
    </source>
</evidence>
<keyword evidence="2" id="KW-0489">Methyltransferase</keyword>
<dbReference type="InterPro" id="IPR029063">
    <property type="entry name" value="SAM-dependent_MTases_sf"/>
</dbReference>
<dbReference type="Proteomes" id="UP000824024">
    <property type="component" value="Unassembled WGS sequence"/>
</dbReference>
<dbReference type="GO" id="GO:0032259">
    <property type="term" value="P:methylation"/>
    <property type="evidence" value="ECO:0007669"/>
    <property type="project" value="UniProtKB-KW"/>
</dbReference>
<gene>
    <name evidence="2" type="ORF">IAA08_01770</name>
</gene>
<dbReference type="AlphaFoldDB" id="A0A9D2D196"/>
<feature type="domain" description="Methyltransferase" evidence="1">
    <location>
        <begin position="152"/>
        <end position="288"/>
    </location>
</feature>
<reference evidence="2" key="1">
    <citation type="journal article" date="2021" name="PeerJ">
        <title>Extensive microbial diversity within the chicken gut microbiome revealed by metagenomics and culture.</title>
        <authorList>
            <person name="Gilroy R."/>
            <person name="Ravi A."/>
            <person name="Getino M."/>
            <person name="Pursley I."/>
            <person name="Horton D.L."/>
            <person name="Alikhan N.F."/>
            <person name="Baker D."/>
            <person name="Gharbi K."/>
            <person name="Hall N."/>
            <person name="Watson M."/>
            <person name="Adriaenssens E.M."/>
            <person name="Foster-Nyarko E."/>
            <person name="Jarju S."/>
            <person name="Secka A."/>
            <person name="Antonio M."/>
            <person name="Oren A."/>
            <person name="Chaudhuri R.R."/>
            <person name="La Ragione R."/>
            <person name="Hildebrand F."/>
            <person name="Pallen M.J."/>
        </authorList>
    </citation>
    <scope>NUCLEOTIDE SEQUENCE</scope>
    <source>
        <strain evidence="2">CHK192-9172</strain>
    </source>
</reference>
<dbReference type="Pfam" id="PF13679">
    <property type="entry name" value="Methyltransf_32"/>
    <property type="match status" value="1"/>
</dbReference>
<accession>A0A9D2D196</accession>
<dbReference type="GO" id="GO:0005737">
    <property type="term" value="C:cytoplasm"/>
    <property type="evidence" value="ECO:0007669"/>
    <property type="project" value="TreeGrafter"/>
</dbReference>
<sequence length="384" mass="44221">MEHWLQRLEPFLDKELVQIVMSSPRKKDEIGKIQIRPVILKNKLAFQASEYRGQKVYHRNMDKKEVLEYTEEKMQAMRQLEAQHQNGRLHILISKKGKVTIKASKEGCIRKNKELSHNRSKNYILNPDTPIPFLADLGVQTKEGKIIHARYDKFRQMNRFLEFVADVADKLPRDREAVIIDFGCGKSYLTFALYYYLHELKGYDIRIIGLDLKEDVIAHCNMLAEKYGYEKLSFQTGDIAEYDGVEQVDMVVTLHACDTATDFALDKAIRWNAGIILSVPCCQHELNGQIHNDLLEPILKYGLIKERMAALITDALRANVLEAAGYQVQILEFIDMEHTPKNILIRGVKSSKKKSGSDIRPVLDFLHLDPALVRLQQGKEKNDE</sequence>